<evidence type="ECO:0000256" key="1">
    <source>
        <dbReference type="SAM" id="Phobius"/>
    </source>
</evidence>
<sequence length="51" mass="5919">MLVKYHCFSKNIYISIYILTKDCIFMTHMATLLSVTLLKTLTAKTFSMLNI</sequence>
<dbReference type="EMBL" id="GBXM01030728">
    <property type="protein sequence ID" value="JAH77849.1"/>
    <property type="molecule type" value="Transcribed_RNA"/>
</dbReference>
<accession>A0A0E9VIA3</accession>
<dbReference type="AlphaFoldDB" id="A0A0E9VIA3"/>
<proteinExistence type="predicted"/>
<protein>
    <submittedName>
        <fullName evidence="2">Uncharacterized protein</fullName>
    </submittedName>
</protein>
<name>A0A0E9VIA3_ANGAN</name>
<keyword evidence="1" id="KW-1133">Transmembrane helix</keyword>
<keyword evidence="1" id="KW-0472">Membrane</keyword>
<organism evidence="2">
    <name type="scientific">Anguilla anguilla</name>
    <name type="common">European freshwater eel</name>
    <name type="synonym">Muraena anguilla</name>
    <dbReference type="NCBI Taxonomy" id="7936"/>
    <lineage>
        <taxon>Eukaryota</taxon>
        <taxon>Metazoa</taxon>
        <taxon>Chordata</taxon>
        <taxon>Craniata</taxon>
        <taxon>Vertebrata</taxon>
        <taxon>Euteleostomi</taxon>
        <taxon>Actinopterygii</taxon>
        <taxon>Neopterygii</taxon>
        <taxon>Teleostei</taxon>
        <taxon>Anguilliformes</taxon>
        <taxon>Anguillidae</taxon>
        <taxon>Anguilla</taxon>
    </lineage>
</organism>
<feature type="transmembrane region" description="Helical" evidence="1">
    <location>
        <begin position="12"/>
        <end position="38"/>
    </location>
</feature>
<reference evidence="2" key="2">
    <citation type="journal article" date="2015" name="Fish Shellfish Immunol.">
        <title>Early steps in the European eel (Anguilla anguilla)-Vibrio vulnificus interaction in the gills: Role of the RtxA13 toxin.</title>
        <authorList>
            <person name="Callol A."/>
            <person name="Pajuelo D."/>
            <person name="Ebbesson L."/>
            <person name="Teles M."/>
            <person name="MacKenzie S."/>
            <person name="Amaro C."/>
        </authorList>
    </citation>
    <scope>NUCLEOTIDE SEQUENCE</scope>
</reference>
<reference evidence="2" key="1">
    <citation type="submission" date="2014-11" db="EMBL/GenBank/DDBJ databases">
        <authorList>
            <person name="Amaro Gonzalez C."/>
        </authorList>
    </citation>
    <scope>NUCLEOTIDE SEQUENCE</scope>
</reference>
<evidence type="ECO:0000313" key="2">
    <source>
        <dbReference type="EMBL" id="JAH77849.1"/>
    </source>
</evidence>
<keyword evidence="1" id="KW-0812">Transmembrane</keyword>